<feature type="signal peptide" evidence="3">
    <location>
        <begin position="1"/>
        <end position="15"/>
    </location>
</feature>
<dbReference type="AlphaFoldDB" id="A0A920BPJ9"/>
<keyword evidence="6" id="KW-1185">Reference proteome</keyword>
<reference evidence="5 6" key="1">
    <citation type="submission" date="2021-03" db="EMBL/GenBank/DDBJ databases">
        <title>Whole genome shotgun sequence of Actinoplanes toevensis NBRC 105298.</title>
        <authorList>
            <person name="Komaki H."/>
            <person name="Tamura T."/>
        </authorList>
    </citation>
    <scope>NUCLEOTIDE SEQUENCE [LARGE SCALE GENOMIC DNA]</scope>
    <source>
        <strain evidence="5 6">NBRC 105298</strain>
    </source>
</reference>
<dbReference type="PANTHER" id="PTHR38340">
    <property type="entry name" value="S-LAYER PROTEIN"/>
    <property type="match status" value="1"/>
</dbReference>
<dbReference type="PANTHER" id="PTHR38340:SF1">
    <property type="entry name" value="S-LAYER PROTEIN"/>
    <property type="match status" value="1"/>
</dbReference>
<dbReference type="GO" id="GO:0005975">
    <property type="term" value="P:carbohydrate metabolic process"/>
    <property type="evidence" value="ECO:0007669"/>
    <property type="project" value="UniProtKB-ARBA"/>
</dbReference>
<evidence type="ECO:0000313" key="5">
    <source>
        <dbReference type="EMBL" id="GIM96822.1"/>
    </source>
</evidence>
<dbReference type="InterPro" id="IPR013783">
    <property type="entry name" value="Ig-like_fold"/>
</dbReference>
<feature type="domain" description="DUF11" evidence="4">
    <location>
        <begin position="181"/>
        <end position="296"/>
    </location>
</feature>
<dbReference type="PROSITE" id="PS00330">
    <property type="entry name" value="HEMOLYSIN_CALCIUM"/>
    <property type="match status" value="2"/>
</dbReference>
<sequence>MALLAVLLPASPAAALTPVAAPTADPAATAADSVDLAVTADSVDVAMPAADSVDLAVTAADSADPAEVGSTVTYSAVVKNNGPVFATGVEVTVAVSGADHVVRSASGGTGPCFLDASVATCTISSILAGATAKVQIMVTPQAAGTISARVTAATGEQTDSTPSNNAATETTVVNARPSSTDLAVTTTGPAGSVQVGAGYQYQAVVTNNGPDAATGVKAVVTLTGADRTIQAAAVGTGACSISAPRVNCEIGALAEGASTTVTVTVLPRATGSITATAEAGVATGDAVPGNNTAKADTVIAAAPAPPSSADLAVTVAGTRAVALAGTFAVTGTVSNRGPSAAAAVTATVALTGAPSLILGVTSSRGTCAATGSTVRCEVGNLTRNARATITVTVEPQALGAITTTATVSAVPATATMPAVPATAMMPAVPATATAPADPATATAPADPVTANNTAVRNTTVDNRLGCTIVGTAGNNVLIGGPGRDVICPLGGDDTVNASAGNDIVHGGSGNDIVQAGTGHDTIYGGLGNDTLTGGPGFDRLDGGPGADICTSGEIVVSCR</sequence>
<dbReference type="Gene3D" id="2.150.10.10">
    <property type="entry name" value="Serralysin-like metalloprotease, C-terminal"/>
    <property type="match status" value="1"/>
</dbReference>
<evidence type="ECO:0000256" key="3">
    <source>
        <dbReference type="SAM" id="SignalP"/>
    </source>
</evidence>
<gene>
    <name evidence="5" type="ORF">Ato02nite_086150</name>
</gene>
<dbReference type="InterPro" id="IPR050557">
    <property type="entry name" value="RTX_toxin/Mannuronan_C5-epim"/>
</dbReference>
<protein>
    <recommendedName>
        <fullName evidence="4">DUF11 domain-containing protein</fullName>
    </recommendedName>
</protein>
<evidence type="ECO:0000259" key="4">
    <source>
        <dbReference type="Pfam" id="PF01345"/>
    </source>
</evidence>
<keyword evidence="3" id="KW-0732">Signal</keyword>
<dbReference type="EMBL" id="BOQN01000128">
    <property type="protein sequence ID" value="GIM96822.1"/>
    <property type="molecule type" value="Genomic_DNA"/>
</dbReference>
<dbReference type="Pfam" id="PF01345">
    <property type="entry name" value="DUF11"/>
    <property type="match status" value="3"/>
</dbReference>
<dbReference type="InterPro" id="IPR011049">
    <property type="entry name" value="Serralysin-like_metalloprot_C"/>
</dbReference>
<dbReference type="GO" id="GO:0005509">
    <property type="term" value="F:calcium ion binding"/>
    <property type="evidence" value="ECO:0007669"/>
    <property type="project" value="InterPro"/>
</dbReference>
<dbReference type="SUPFAM" id="SSF51120">
    <property type="entry name" value="beta-Roll"/>
    <property type="match status" value="1"/>
</dbReference>
<dbReference type="Proteomes" id="UP000677082">
    <property type="component" value="Unassembled WGS sequence"/>
</dbReference>
<dbReference type="Pfam" id="PF00353">
    <property type="entry name" value="HemolysinCabind"/>
    <property type="match status" value="2"/>
</dbReference>
<evidence type="ECO:0000256" key="1">
    <source>
        <dbReference type="ARBA" id="ARBA00004613"/>
    </source>
</evidence>
<evidence type="ECO:0000256" key="2">
    <source>
        <dbReference type="ARBA" id="ARBA00022525"/>
    </source>
</evidence>
<organism evidence="5 6">
    <name type="scientific">Paractinoplanes toevensis</name>
    <dbReference type="NCBI Taxonomy" id="571911"/>
    <lineage>
        <taxon>Bacteria</taxon>
        <taxon>Bacillati</taxon>
        <taxon>Actinomycetota</taxon>
        <taxon>Actinomycetes</taxon>
        <taxon>Micromonosporales</taxon>
        <taxon>Micromonosporaceae</taxon>
        <taxon>Paractinoplanes</taxon>
    </lineage>
</organism>
<dbReference type="PRINTS" id="PR00313">
    <property type="entry name" value="CABNDNGRPT"/>
</dbReference>
<dbReference type="InterPro" id="IPR047589">
    <property type="entry name" value="DUF11_rpt"/>
</dbReference>
<accession>A0A920BPJ9</accession>
<dbReference type="NCBIfam" id="TIGR01451">
    <property type="entry name" value="B_ant_repeat"/>
    <property type="match status" value="1"/>
</dbReference>
<feature type="domain" description="DUF11" evidence="4">
    <location>
        <begin position="54"/>
        <end position="170"/>
    </location>
</feature>
<dbReference type="InterPro" id="IPR001434">
    <property type="entry name" value="OmcB-like_DUF11"/>
</dbReference>
<dbReference type="InterPro" id="IPR018511">
    <property type="entry name" value="Hemolysin-typ_Ca-bd_CS"/>
</dbReference>
<proteinExistence type="predicted"/>
<comment type="subcellular location">
    <subcellularLocation>
        <location evidence="1">Secreted</location>
    </subcellularLocation>
</comment>
<dbReference type="GO" id="GO:0005576">
    <property type="term" value="C:extracellular region"/>
    <property type="evidence" value="ECO:0007669"/>
    <property type="project" value="UniProtKB-SubCell"/>
</dbReference>
<dbReference type="Gene3D" id="2.60.40.10">
    <property type="entry name" value="Immunoglobulins"/>
    <property type="match status" value="2"/>
</dbReference>
<name>A0A920BPJ9_9ACTN</name>
<feature type="chain" id="PRO_5038635872" description="DUF11 domain-containing protein" evidence="3">
    <location>
        <begin position="16"/>
        <end position="559"/>
    </location>
</feature>
<comment type="caution">
    <text evidence="5">The sequence shown here is derived from an EMBL/GenBank/DDBJ whole genome shotgun (WGS) entry which is preliminary data.</text>
</comment>
<feature type="domain" description="DUF11" evidence="4">
    <location>
        <begin position="310"/>
        <end position="410"/>
    </location>
</feature>
<evidence type="ECO:0000313" key="6">
    <source>
        <dbReference type="Proteomes" id="UP000677082"/>
    </source>
</evidence>
<dbReference type="InterPro" id="IPR001343">
    <property type="entry name" value="Hemolysn_Ca-bd"/>
</dbReference>
<keyword evidence="2" id="KW-0964">Secreted</keyword>